<reference evidence="4" key="2">
    <citation type="submission" date="2015-01" db="EMBL/GenBank/DDBJ databases">
        <authorList>
            <person name="Manzoor Shahid"/>
            <person name="Zubair Saima"/>
        </authorList>
    </citation>
    <scope>NUCLEOTIDE SEQUENCE [LARGE SCALE GENOMIC DNA]</scope>
    <source>
        <strain evidence="4">V1</strain>
    </source>
</reference>
<gene>
    <name evidence="3" type="ORF">FUT82_07655</name>
    <name evidence="2" type="ORF">TPHV1_40087</name>
</gene>
<evidence type="ECO:0000313" key="4">
    <source>
        <dbReference type="Proteomes" id="UP000042527"/>
    </source>
</evidence>
<dbReference type="EMBL" id="CDNC01000034">
    <property type="protein sequence ID" value="CEM62584.1"/>
    <property type="molecule type" value="Genomic_DNA"/>
</dbReference>
<name>A0A0B7GV92_TREPH</name>
<organism evidence="2 4">
    <name type="scientific">Treponema phagedenis</name>
    <dbReference type="NCBI Taxonomy" id="162"/>
    <lineage>
        <taxon>Bacteria</taxon>
        <taxon>Pseudomonadati</taxon>
        <taxon>Spirochaetota</taxon>
        <taxon>Spirochaetia</taxon>
        <taxon>Spirochaetales</taxon>
        <taxon>Treponemataceae</taxon>
        <taxon>Treponema</taxon>
    </lineage>
</organism>
<dbReference type="RefSeq" id="WP_024753465.1">
    <property type="nucleotide sequence ID" value="NZ_CDNC01000034.1"/>
</dbReference>
<evidence type="ECO:0000313" key="3">
    <source>
        <dbReference type="EMBL" id="QEJ97881.1"/>
    </source>
</evidence>
<sequence>MENKKNIHKTPLFTESRGAEQSAENDVNTVFCTLEKVQKEFTNKQIDILDAKLKQIEDELTAFIDSCR</sequence>
<reference evidence="2" key="1">
    <citation type="submission" date="2015-01" db="EMBL/GenBank/DDBJ databases">
        <authorList>
            <person name="Xiang T."/>
            <person name="Song Y."/>
            <person name="Huang L."/>
            <person name="Wang B."/>
            <person name="Wu P."/>
        </authorList>
    </citation>
    <scope>NUCLEOTIDE SEQUENCE [LARGE SCALE GENOMIC DNA]</scope>
    <source>
        <strain evidence="2">V1</strain>
    </source>
</reference>
<dbReference type="AlphaFoldDB" id="A0A0B7GV92"/>
<dbReference type="EMBL" id="CP042817">
    <property type="protein sequence ID" value="QEJ97881.1"/>
    <property type="molecule type" value="Genomic_DNA"/>
</dbReference>
<evidence type="ECO:0000256" key="1">
    <source>
        <dbReference type="SAM" id="MobiDB-lite"/>
    </source>
</evidence>
<evidence type="ECO:0000313" key="5">
    <source>
        <dbReference type="Proteomes" id="UP000323594"/>
    </source>
</evidence>
<dbReference type="GeneID" id="57752959"/>
<feature type="region of interest" description="Disordered" evidence="1">
    <location>
        <begin position="1"/>
        <end position="20"/>
    </location>
</feature>
<dbReference type="Proteomes" id="UP000323594">
    <property type="component" value="Chromosome"/>
</dbReference>
<keyword evidence="4" id="KW-1185">Reference proteome</keyword>
<reference evidence="3 5" key="3">
    <citation type="submission" date="2019-08" db="EMBL/GenBank/DDBJ databases">
        <authorList>
            <person name="Kuhnert P."/>
        </authorList>
    </citation>
    <scope>NUCLEOTIDE SEQUENCE [LARGE SCALE GENOMIC DNA]</scope>
    <source>
        <strain evidence="3 5">B36.5</strain>
    </source>
</reference>
<accession>A0A0B7GV92</accession>
<evidence type="ECO:0000313" key="2">
    <source>
        <dbReference type="EMBL" id="CEM62584.1"/>
    </source>
</evidence>
<proteinExistence type="predicted"/>
<dbReference type="Proteomes" id="UP000042527">
    <property type="component" value="Unassembled WGS sequence"/>
</dbReference>
<protein>
    <submittedName>
        <fullName evidence="2">Uncharacterized protein</fullName>
    </submittedName>
</protein>